<reference evidence="1" key="1">
    <citation type="submission" date="2023-03" db="EMBL/GenBank/DDBJ databases">
        <authorList>
            <person name="Steffen K."/>
            <person name="Cardenas P."/>
        </authorList>
    </citation>
    <scope>NUCLEOTIDE SEQUENCE</scope>
</reference>
<sequence length="40" mass="4483">MVTSECVRFKRILESQLKPLVSDTYKFSSPSISSSLTVSM</sequence>
<keyword evidence="2" id="KW-1185">Reference proteome</keyword>
<proteinExistence type="predicted"/>
<comment type="caution">
    <text evidence="1">The sequence shown here is derived from an EMBL/GenBank/DDBJ whole genome shotgun (WGS) entry which is preliminary data.</text>
</comment>
<name>A0AA35WM96_GEOBA</name>
<dbReference type="Proteomes" id="UP001174909">
    <property type="component" value="Unassembled WGS sequence"/>
</dbReference>
<protein>
    <submittedName>
        <fullName evidence="1">Uncharacterized protein</fullName>
    </submittedName>
</protein>
<organism evidence="1 2">
    <name type="scientific">Geodia barretti</name>
    <name type="common">Barrett's horny sponge</name>
    <dbReference type="NCBI Taxonomy" id="519541"/>
    <lineage>
        <taxon>Eukaryota</taxon>
        <taxon>Metazoa</taxon>
        <taxon>Porifera</taxon>
        <taxon>Demospongiae</taxon>
        <taxon>Heteroscleromorpha</taxon>
        <taxon>Tetractinellida</taxon>
        <taxon>Astrophorina</taxon>
        <taxon>Geodiidae</taxon>
        <taxon>Geodia</taxon>
    </lineage>
</organism>
<evidence type="ECO:0000313" key="1">
    <source>
        <dbReference type="EMBL" id="CAI8026678.1"/>
    </source>
</evidence>
<accession>A0AA35WM96</accession>
<evidence type="ECO:0000313" key="2">
    <source>
        <dbReference type="Proteomes" id="UP001174909"/>
    </source>
</evidence>
<gene>
    <name evidence="1" type="ORF">GBAR_LOCUS15308</name>
</gene>
<dbReference type="EMBL" id="CASHTH010002226">
    <property type="protein sequence ID" value="CAI8026678.1"/>
    <property type="molecule type" value="Genomic_DNA"/>
</dbReference>
<dbReference type="AlphaFoldDB" id="A0AA35WM96"/>